<dbReference type="RefSeq" id="WP_125602324.1">
    <property type="nucleotide sequence ID" value="NZ_JBHSSM010000008.1"/>
</dbReference>
<keyword evidence="5 8" id="KW-1133">Transmembrane helix</keyword>
<evidence type="ECO:0000256" key="7">
    <source>
        <dbReference type="ARBA" id="ARBA00034125"/>
    </source>
</evidence>
<evidence type="ECO:0000256" key="1">
    <source>
        <dbReference type="ARBA" id="ARBA00004651"/>
    </source>
</evidence>
<evidence type="ECO:0000256" key="3">
    <source>
        <dbReference type="ARBA" id="ARBA00022519"/>
    </source>
</evidence>
<accession>A0ABW1UNX9</accession>
<dbReference type="InterPro" id="IPR050539">
    <property type="entry name" value="ThrE_Dicarb/AminoAcid_Exp"/>
</dbReference>
<feature type="domain" description="Threonine/Serine exporter ThrE" evidence="9">
    <location>
        <begin position="10"/>
        <end position="137"/>
    </location>
</feature>
<gene>
    <name evidence="10" type="ORF">ACFQHW_02705</name>
</gene>
<keyword evidence="3" id="KW-0997">Cell inner membrane</keyword>
<feature type="transmembrane region" description="Helical" evidence="8">
    <location>
        <begin position="56"/>
        <end position="75"/>
    </location>
</feature>
<evidence type="ECO:0000256" key="8">
    <source>
        <dbReference type="SAM" id="Phobius"/>
    </source>
</evidence>
<name>A0ABW1UNX9_9LACO</name>
<evidence type="ECO:0000313" key="10">
    <source>
        <dbReference type="EMBL" id="MFC6314474.1"/>
    </source>
</evidence>
<comment type="similarity">
    <text evidence="7">Belongs to the ThrE exporter (TC 2.A.79) family.</text>
</comment>
<comment type="caution">
    <text evidence="10">The sequence shown here is derived from an EMBL/GenBank/DDBJ whole genome shotgun (WGS) entry which is preliminary data.</text>
</comment>
<feature type="transmembrane region" description="Helical" evidence="8">
    <location>
        <begin position="31"/>
        <end position="50"/>
    </location>
</feature>
<evidence type="ECO:0000313" key="11">
    <source>
        <dbReference type="Proteomes" id="UP001596310"/>
    </source>
</evidence>
<keyword evidence="2" id="KW-1003">Cell membrane</keyword>
<dbReference type="InterPro" id="IPR024528">
    <property type="entry name" value="ThrE_2"/>
</dbReference>
<feature type="transmembrane region" description="Helical" evidence="8">
    <location>
        <begin position="6"/>
        <end position="24"/>
    </location>
</feature>
<evidence type="ECO:0000256" key="4">
    <source>
        <dbReference type="ARBA" id="ARBA00022692"/>
    </source>
</evidence>
<keyword evidence="4 8" id="KW-0812">Transmembrane</keyword>
<proteinExistence type="inferred from homology"/>
<feature type="transmembrane region" description="Helical" evidence="8">
    <location>
        <begin position="82"/>
        <end position="103"/>
    </location>
</feature>
<organism evidence="10 11">
    <name type="scientific">Lapidilactobacillus achengensis</name>
    <dbReference type="NCBI Taxonomy" id="2486000"/>
    <lineage>
        <taxon>Bacteria</taxon>
        <taxon>Bacillati</taxon>
        <taxon>Bacillota</taxon>
        <taxon>Bacilli</taxon>
        <taxon>Lactobacillales</taxon>
        <taxon>Lactobacillaceae</taxon>
        <taxon>Lapidilactobacillus</taxon>
    </lineage>
</organism>
<feature type="transmembrane region" description="Helical" evidence="8">
    <location>
        <begin position="115"/>
        <end position="139"/>
    </location>
</feature>
<keyword evidence="6 8" id="KW-0472">Membrane</keyword>
<reference evidence="11" key="1">
    <citation type="journal article" date="2019" name="Int. J. Syst. Evol. Microbiol.">
        <title>The Global Catalogue of Microorganisms (GCM) 10K type strain sequencing project: providing services to taxonomists for standard genome sequencing and annotation.</title>
        <authorList>
            <consortium name="The Broad Institute Genomics Platform"/>
            <consortium name="The Broad Institute Genome Sequencing Center for Infectious Disease"/>
            <person name="Wu L."/>
            <person name="Ma J."/>
        </authorList>
    </citation>
    <scope>NUCLEOTIDE SEQUENCE [LARGE SCALE GENOMIC DNA]</scope>
    <source>
        <strain evidence="11">CCM 8897</strain>
    </source>
</reference>
<comment type="subcellular location">
    <subcellularLocation>
        <location evidence="1">Cell membrane</location>
        <topology evidence="1">Multi-pass membrane protein</topology>
    </subcellularLocation>
</comment>
<evidence type="ECO:0000256" key="6">
    <source>
        <dbReference type="ARBA" id="ARBA00023136"/>
    </source>
</evidence>
<dbReference type="PANTHER" id="PTHR34390:SF1">
    <property type="entry name" value="SUCCINATE TRANSPORTER SUBUNIT YJJB-RELATED"/>
    <property type="match status" value="1"/>
</dbReference>
<protein>
    <submittedName>
        <fullName evidence="10">Threonine/serine exporter family protein</fullName>
    </submittedName>
</protein>
<evidence type="ECO:0000259" key="9">
    <source>
        <dbReference type="Pfam" id="PF12821"/>
    </source>
</evidence>
<evidence type="ECO:0000256" key="5">
    <source>
        <dbReference type="ARBA" id="ARBA00022989"/>
    </source>
</evidence>
<dbReference type="EMBL" id="JBHSSM010000008">
    <property type="protein sequence ID" value="MFC6314474.1"/>
    <property type="molecule type" value="Genomic_DNA"/>
</dbReference>
<dbReference type="Proteomes" id="UP001596310">
    <property type="component" value="Unassembled WGS sequence"/>
</dbReference>
<evidence type="ECO:0000256" key="2">
    <source>
        <dbReference type="ARBA" id="ARBA00022475"/>
    </source>
</evidence>
<sequence length="167" mass="18312">MPLWVIFLIQAAFSYLGTAAFAICVNNPRRALHACGLCGMVGWLAYWTVFQLGAGRMIANVTGSLVLGIMSLIFARRKKMPAILFNIPGIVPLVPGVTAYQAVYEMVLGSVDQAIVYSFRVAMVAGAIAIGFMLTSLFAEVWTRIRRRRQQSKPPVITPTKTTSKDQ</sequence>
<dbReference type="PANTHER" id="PTHR34390">
    <property type="entry name" value="UPF0442 PROTEIN YJJB-RELATED"/>
    <property type="match status" value="1"/>
</dbReference>
<keyword evidence="11" id="KW-1185">Reference proteome</keyword>
<dbReference type="Pfam" id="PF12821">
    <property type="entry name" value="ThrE_2"/>
    <property type="match status" value="1"/>
</dbReference>